<dbReference type="PRINTS" id="PR00111">
    <property type="entry name" value="ABHYDROLASE"/>
</dbReference>
<dbReference type="InterPro" id="IPR000073">
    <property type="entry name" value="AB_hydrolase_1"/>
</dbReference>
<dbReference type="Gene3D" id="3.40.50.1820">
    <property type="entry name" value="alpha/beta hydrolase"/>
    <property type="match status" value="1"/>
</dbReference>
<evidence type="ECO:0000313" key="2">
    <source>
        <dbReference type="EMBL" id="GHJ90072.1"/>
    </source>
</evidence>
<evidence type="ECO:0000313" key="3">
    <source>
        <dbReference type="Proteomes" id="UP000620104"/>
    </source>
</evidence>
<reference evidence="2" key="1">
    <citation type="submission" date="2020-07" db="EMBL/GenBank/DDBJ databases">
        <title>Draft Genome Sequence of a Deep-Sea Yeast, Naganishia (Cryptococcus) liquefaciens strain N6.</title>
        <authorList>
            <person name="Han Y.W."/>
            <person name="Kajitani R."/>
            <person name="Morimoto H."/>
            <person name="Parhat M."/>
            <person name="Tsubouchi H."/>
            <person name="Bakenova O."/>
            <person name="Ogata M."/>
            <person name="Argunhan B."/>
            <person name="Aoki R."/>
            <person name="Kajiwara S."/>
            <person name="Itoh T."/>
            <person name="Iwasaki H."/>
        </authorList>
    </citation>
    <scope>NUCLEOTIDE SEQUENCE</scope>
    <source>
        <strain evidence="2">N6</strain>
    </source>
</reference>
<dbReference type="Proteomes" id="UP000620104">
    <property type="component" value="Unassembled WGS sequence"/>
</dbReference>
<dbReference type="OrthoDB" id="411064at2759"/>
<dbReference type="EMBL" id="BLZA01000053">
    <property type="protein sequence ID" value="GHJ90072.1"/>
    <property type="molecule type" value="Genomic_DNA"/>
</dbReference>
<dbReference type="InterPro" id="IPR050266">
    <property type="entry name" value="AB_hydrolase_sf"/>
</dbReference>
<accession>A0A8H3YJD7</accession>
<keyword evidence="3" id="KW-1185">Reference proteome</keyword>
<dbReference type="SUPFAM" id="SSF53474">
    <property type="entry name" value="alpha/beta-Hydrolases"/>
    <property type="match status" value="1"/>
</dbReference>
<dbReference type="InterPro" id="IPR029058">
    <property type="entry name" value="AB_hydrolase_fold"/>
</dbReference>
<gene>
    <name evidence="2" type="ORF">NliqN6_6474</name>
</gene>
<dbReference type="Pfam" id="PF12697">
    <property type="entry name" value="Abhydrolase_6"/>
    <property type="match status" value="1"/>
</dbReference>
<dbReference type="GO" id="GO:0016020">
    <property type="term" value="C:membrane"/>
    <property type="evidence" value="ECO:0007669"/>
    <property type="project" value="TreeGrafter"/>
</dbReference>
<dbReference type="PANTHER" id="PTHR43798">
    <property type="entry name" value="MONOACYLGLYCEROL LIPASE"/>
    <property type="match status" value="1"/>
</dbReference>
<name>A0A8H3YJD7_9TREE</name>
<evidence type="ECO:0000259" key="1">
    <source>
        <dbReference type="Pfam" id="PF12697"/>
    </source>
</evidence>
<comment type="caution">
    <text evidence="2">The sequence shown here is derived from an EMBL/GenBank/DDBJ whole genome shotgun (WGS) entry which is preliminary data.</text>
</comment>
<dbReference type="GO" id="GO:0047372">
    <property type="term" value="F:monoacylglycerol lipase activity"/>
    <property type="evidence" value="ECO:0007669"/>
    <property type="project" value="TreeGrafter"/>
</dbReference>
<proteinExistence type="predicted"/>
<dbReference type="GO" id="GO:0046464">
    <property type="term" value="P:acylglycerol catabolic process"/>
    <property type="evidence" value="ECO:0007669"/>
    <property type="project" value="TreeGrafter"/>
</dbReference>
<sequence length="290" mass="30621">MSNPPPSFQSSFIPHPLSSASRIHLVSCDAPASKSTSPLLLVHGLGSSASFWLPALSTAQGKTLTSERQVYAIDAYGHGVSDFVSAEDSLDRAAETVVGVIEYLLKESGQDKVILAGHSMSGLVTSLVAARRPDIVSKLFLLSPTLSLPSNNRESLRTRAQTVTTPQGHLDISSVVSTTGISPSTHAANPFAAPFIKHLILTTNPSAYAQACSNLASHPGWDADVESVQCEVFILSGSEDYMVSVAEVEKRAAQVPGGKGKFSIMQDVGHWGGLEVPEKVAEALVNFIKA</sequence>
<dbReference type="PANTHER" id="PTHR43798:SF5">
    <property type="entry name" value="MONOACYLGLYCEROL LIPASE ABHD6"/>
    <property type="match status" value="1"/>
</dbReference>
<feature type="domain" description="AB hydrolase-1" evidence="1">
    <location>
        <begin position="39"/>
        <end position="283"/>
    </location>
</feature>
<protein>
    <recommendedName>
        <fullName evidence="1">AB hydrolase-1 domain-containing protein</fullName>
    </recommendedName>
</protein>
<organism evidence="2 3">
    <name type="scientific">Naganishia liquefaciens</name>
    <dbReference type="NCBI Taxonomy" id="104408"/>
    <lineage>
        <taxon>Eukaryota</taxon>
        <taxon>Fungi</taxon>
        <taxon>Dikarya</taxon>
        <taxon>Basidiomycota</taxon>
        <taxon>Agaricomycotina</taxon>
        <taxon>Tremellomycetes</taxon>
        <taxon>Filobasidiales</taxon>
        <taxon>Filobasidiaceae</taxon>
        <taxon>Naganishia</taxon>
    </lineage>
</organism>
<dbReference type="AlphaFoldDB" id="A0A8H3YJD7"/>